<dbReference type="EMBL" id="JALLPJ020000624">
    <property type="protein sequence ID" value="KAL3787109.1"/>
    <property type="molecule type" value="Genomic_DNA"/>
</dbReference>
<feature type="region of interest" description="Disordered" evidence="1">
    <location>
        <begin position="107"/>
        <end position="127"/>
    </location>
</feature>
<name>A0ABD3PHJ5_9STRA</name>
<evidence type="ECO:0008006" key="4">
    <source>
        <dbReference type="Google" id="ProtNLM"/>
    </source>
</evidence>
<feature type="compositionally biased region" description="Basic and acidic residues" evidence="1">
    <location>
        <begin position="114"/>
        <end position="123"/>
    </location>
</feature>
<evidence type="ECO:0000256" key="1">
    <source>
        <dbReference type="SAM" id="MobiDB-lite"/>
    </source>
</evidence>
<organism evidence="2 3">
    <name type="scientific">Cyclotella atomus</name>
    <dbReference type="NCBI Taxonomy" id="382360"/>
    <lineage>
        <taxon>Eukaryota</taxon>
        <taxon>Sar</taxon>
        <taxon>Stramenopiles</taxon>
        <taxon>Ochrophyta</taxon>
        <taxon>Bacillariophyta</taxon>
        <taxon>Coscinodiscophyceae</taxon>
        <taxon>Thalassiosirophycidae</taxon>
        <taxon>Stephanodiscales</taxon>
        <taxon>Stephanodiscaceae</taxon>
        <taxon>Cyclotella</taxon>
    </lineage>
</organism>
<proteinExistence type="predicted"/>
<comment type="caution">
    <text evidence="2">The sequence shown here is derived from an EMBL/GenBank/DDBJ whole genome shotgun (WGS) entry which is preliminary data.</text>
</comment>
<keyword evidence="3" id="KW-1185">Reference proteome</keyword>
<evidence type="ECO:0000313" key="2">
    <source>
        <dbReference type="EMBL" id="KAL3787109.1"/>
    </source>
</evidence>
<reference evidence="2 3" key="1">
    <citation type="submission" date="2024-10" db="EMBL/GenBank/DDBJ databases">
        <title>Updated reference genomes for cyclostephanoid diatoms.</title>
        <authorList>
            <person name="Roberts W.R."/>
            <person name="Alverson A.J."/>
        </authorList>
    </citation>
    <scope>NUCLEOTIDE SEQUENCE [LARGE SCALE GENOMIC DNA]</scope>
    <source>
        <strain evidence="2 3">AJA010-31</strain>
    </source>
</reference>
<evidence type="ECO:0000313" key="3">
    <source>
        <dbReference type="Proteomes" id="UP001530400"/>
    </source>
</evidence>
<dbReference type="Proteomes" id="UP001530400">
    <property type="component" value="Unassembled WGS sequence"/>
</dbReference>
<dbReference type="AlphaFoldDB" id="A0ABD3PHJ5"/>
<protein>
    <recommendedName>
        <fullName evidence="4">ATP-dependent DNA helicase</fullName>
    </recommendedName>
</protein>
<gene>
    <name evidence="2" type="ORF">ACHAWO_013293</name>
</gene>
<accession>A0ABD3PHJ5</accession>
<sequence length="165" mass="17252">MAETWSLQDDLSLWAQRSKPASQVASSFGKTAGSTHKAYKRRITSAILAVDLTRSHATSASVARSAKSTNVVDLTKNASSYPSKYSSGAAKNATASAVSSASYASTAPSFASNSHKEPDKPHIEPSTLNSDQTVAATKIFAGSNAFLTGAAGVGKFYLLNYLIKN</sequence>